<dbReference type="Gene3D" id="1.10.10.1450">
    <property type="match status" value="1"/>
</dbReference>
<evidence type="ECO:0008006" key="3">
    <source>
        <dbReference type="Google" id="ProtNLM"/>
    </source>
</evidence>
<organism evidence="1 2">
    <name type="scientific">Trachymyrmex septentrionalis</name>
    <dbReference type="NCBI Taxonomy" id="34720"/>
    <lineage>
        <taxon>Eukaryota</taxon>
        <taxon>Metazoa</taxon>
        <taxon>Ecdysozoa</taxon>
        <taxon>Arthropoda</taxon>
        <taxon>Hexapoda</taxon>
        <taxon>Insecta</taxon>
        <taxon>Pterygota</taxon>
        <taxon>Neoptera</taxon>
        <taxon>Endopterygota</taxon>
        <taxon>Hymenoptera</taxon>
        <taxon>Apocrita</taxon>
        <taxon>Aculeata</taxon>
        <taxon>Formicoidea</taxon>
        <taxon>Formicidae</taxon>
        <taxon>Myrmicinae</taxon>
        <taxon>Trachymyrmex</taxon>
    </lineage>
</organism>
<evidence type="ECO:0000313" key="1">
    <source>
        <dbReference type="EMBL" id="KYN44941.1"/>
    </source>
</evidence>
<keyword evidence="2" id="KW-1185">Reference proteome</keyword>
<dbReference type="Proteomes" id="UP000078541">
    <property type="component" value="Unassembled WGS sequence"/>
</dbReference>
<evidence type="ECO:0000313" key="2">
    <source>
        <dbReference type="Proteomes" id="UP000078541"/>
    </source>
</evidence>
<dbReference type="AlphaFoldDB" id="A0A195FWY7"/>
<name>A0A195FWY7_9HYME</name>
<sequence length="139" mass="15705">MQRSLEQRYAIKFCVKLGKSATETFDMIKQAYPDVALARSGVFRWHQAFLEGREEVADEDRAGRPSTSTNTDNVTRVHKILNSDRRLSIRLIAQMLNFVHTSHIVGVCRSRRSSSTVFIGDLFPALQKGLVPPKHTTSC</sequence>
<dbReference type="PANTHER" id="PTHR46060">
    <property type="entry name" value="MARINER MOS1 TRANSPOSASE-LIKE PROTEIN"/>
    <property type="match status" value="1"/>
</dbReference>
<protein>
    <recommendedName>
        <fullName evidence="3">Mos1 transposase HTH domain-containing protein</fullName>
    </recommendedName>
</protein>
<dbReference type="EMBL" id="KQ981204">
    <property type="protein sequence ID" value="KYN44941.1"/>
    <property type="molecule type" value="Genomic_DNA"/>
</dbReference>
<proteinExistence type="predicted"/>
<dbReference type="PANTHER" id="PTHR46060:SF1">
    <property type="entry name" value="MARINER MOS1 TRANSPOSASE-LIKE PROTEIN"/>
    <property type="match status" value="1"/>
</dbReference>
<reference evidence="1 2" key="1">
    <citation type="submission" date="2016-03" db="EMBL/GenBank/DDBJ databases">
        <title>Trachymyrmex septentrionalis WGS genome.</title>
        <authorList>
            <person name="Nygaard S."/>
            <person name="Hu H."/>
            <person name="Boomsma J."/>
            <person name="Zhang G."/>
        </authorList>
    </citation>
    <scope>NUCLEOTIDE SEQUENCE [LARGE SCALE GENOMIC DNA]</scope>
    <source>
        <strain evidence="1">Tsep2-gDNA-1</strain>
        <tissue evidence="1">Whole body</tissue>
    </source>
</reference>
<dbReference type="InterPro" id="IPR052709">
    <property type="entry name" value="Transposase-MT_Hybrid"/>
</dbReference>
<dbReference type="STRING" id="34720.A0A195FWY7"/>
<gene>
    <name evidence="1" type="ORF">ALC56_00593</name>
</gene>
<accession>A0A195FWY7</accession>